<evidence type="ECO:0008006" key="3">
    <source>
        <dbReference type="Google" id="ProtNLM"/>
    </source>
</evidence>
<sequence>MSVICKILVYTNDANFSDKMKRVFGSEEYVLRVVGLFTEVVEILHFELYDVLVIETEFMGEMNGLLKIADNVLLGIPIVVACGESKLKIVDGENSRFYFVSKFSDPEEWKKVIQMAVSENYIITTKGAQT</sequence>
<dbReference type="OrthoDB" id="9797611at2"/>
<keyword evidence="2" id="KW-1185">Reference proteome</keyword>
<evidence type="ECO:0000313" key="2">
    <source>
        <dbReference type="Proteomes" id="UP000243065"/>
    </source>
</evidence>
<protein>
    <recommendedName>
        <fullName evidence="3">Response regulatory domain-containing protein</fullName>
    </recommendedName>
</protein>
<proteinExistence type="predicted"/>
<organism evidence="1 2">
    <name type="scientific">Kryptobacter tengchongensis</name>
    <dbReference type="NCBI Taxonomy" id="1643429"/>
    <lineage>
        <taxon>Bacteria</taxon>
        <taxon>Pseudomonadati</taxon>
        <taxon>Candidatus Kryptoniota</taxon>
        <taxon>Candidatus Kryptobacter</taxon>
    </lineage>
</organism>
<dbReference type="AlphaFoldDB" id="A0A656DB51"/>
<accession>A0A656DB51</accession>
<evidence type="ECO:0000313" key="1">
    <source>
        <dbReference type="EMBL" id="CUT03880.1"/>
    </source>
</evidence>
<name>A0A656DB51_KRYT1</name>
<reference evidence="1 2" key="1">
    <citation type="submission" date="2015-11" db="EMBL/GenBank/DDBJ databases">
        <authorList>
            <person name="Varghese N."/>
        </authorList>
    </citation>
    <scope>NUCLEOTIDE SEQUENCE [LARGE SCALE GENOMIC DNA]</scope>
    <source>
        <strain evidence="1 2">JGI-24</strain>
    </source>
</reference>
<gene>
    <name evidence="1" type="ORF">JGI24_01384</name>
</gene>
<dbReference type="Proteomes" id="UP000243065">
    <property type="component" value="Unassembled WGS sequence"/>
</dbReference>
<dbReference type="EMBL" id="CZVU01000075">
    <property type="protein sequence ID" value="CUT03880.1"/>
    <property type="molecule type" value="Genomic_DNA"/>
</dbReference>